<evidence type="ECO:0000256" key="2">
    <source>
        <dbReference type="SAM" id="SignalP"/>
    </source>
</evidence>
<gene>
    <name evidence="3" type="ORF">MRATA1EN1_LOCUS18333</name>
</gene>
<reference evidence="3" key="1">
    <citation type="submission" date="2023-04" db="EMBL/GenBank/DDBJ databases">
        <authorList>
            <consortium name="ELIXIR-Norway"/>
        </authorList>
    </citation>
    <scope>NUCLEOTIDE SEQUENCE [LARGE SCALE GENOMIC DNA]</scope>
</reference>
<evidence type="ECO:0000313" key="4">
    <source>
        <dbReference type="Proteomes" id="UP001176941"/>
    </source>
</evidence>
<organism evidence="3 4">
    <name type="scientific">Rangifer tarandus platyrhynchus</name>
    <name type="common">Svalbard reindeer</name>
    <dbReference type="NCBI Taxonomy" id="3082113"/>
    <lineage>
        <taxon>Eukaryota</taxon>
        <taxon>Metazoa</taxon>
        <taxon>Chordata</taxon>
        <taxon>Craniata</taxon>
        <taxon>Vertebrata</taxon>
        <taxon>Euteleostomi</taxon>
        <taxon>Mammalia</taxon>
        <taxon>Eutheria</taxon>
        <taxon>Laurasiatheria</taxon>
        <taxon>Artiodactyla</taxon>
        <taxon>Ruminantia</taxon>
        <taxon>Pecora</taxon>
        <taxon>Cervidae</taxon>
        <taxon>Odocoileinae</taxon>
        <taxon>Rangifer</taxon>
    </lineage>
</organism>
<evidence type="ECO:0000256" key="1">
    <source>
        <dbReference type="SAM" id="MobiDB-lite"/>
    </source>
</evidence>
<keyword evidence="2" id="KW-0732">Signal</keyword>
<evidence type="ECO:0000313" key="3">
    <source>
        <dbReference type="EMBL" id="CAI9169371.1"/>
    </source>
</evidence>
<protein>
    <recommendedName>
        <fullName evidence="5">Secreted protein</fullName>
    </recommendedName>
</protein>
<dbReference type="Proteomes" id="UP001176941">
    <property type="component" value="Chromosome 29"/>
</dbReference>
<feature type="region of interest" description="Disordered" evidence="1">
    <location>
        <begin position="19"/>
        <end position="92"/>
    </location>
</feature>
<proteinExistence type="predicted"/>
<sequence length="92" mass="9928">MVSVLVTLVLLSRLRARAREERDGTRLPARTVEPTSHASQCEAEPTKAGSGMPDQPARSNAAGRQPLTPRLSAGWDSRRESSLISVGFGEEN</sequence>
<feature type="signal peptide" evidence="2">
    <location>
        <begin position="1"/>
        <end position="18"/>
    </location>
</feature>
<keyword evidence="4" id="KW-1185">Reference proteome</keyword>
<feature type="chain" id="PRO_5046768232" description="Secreted protein" evidence="2">
    <location>
        <begin position="19"/>
        <end position="92"/>
    </location>
</feature>
<accession>A0ABN8Z8R3</accession>
<evidence type="ECO:0008006" key="5">
    <source>
        <dbReference type="Google" id="ProtNLM"/>
    </source>
</evidence>
<dbReference type="EMBL" id="OX459965">
    <property type="protein sequence ID" value="CAI9169371.1"/>
    <property type="molecule type" value="Genomic_DNA"/>
</dbReference>
<name>A0ABN8Z8R3_RANTA</name>